<proteinExistence type="predicted"/>
<evidence type="ECO:0000256" key="1">
    <source>
        <dbReference type="ARBA" id="ARBA00004952"/>
    </source>
</evidence>
<organism evidence="7 8">
    <name type="scientific">Halalkalibacter wakoensis JCM 9140</name>
    <dbReference type="NCBI Taxonomy" id="1236970"/>
    <lineage>
        <taxon>Bacteria</taxon>
        <taxon>Bacillati</taxon>
        <taxon>Bacillota</taxon>
        <taxon>Bacilli</taxon>
        <taxon>Bacillales</taxon>
        <taxon>Bacillaceae</taxon>
        <taxon>Halalkalibacter</taxon>
    </lineage>
</organism>
<dbReference type="Proteomes" id="UP000018890">
    <property type="component" value="Unassembled WGS sequence"/>
</dbReference>
<feature type="domain" description="Nicotinate phosphoribosyltransferase C-terminal" evidence="6">
    <location>
        <begin position="6"/>
        <end position="114"/>
    </location>
</feature>
<dbReference type="PANTHER" id="PTHR11098">
    <property type="entry name" value="NICOTINATE PHOSPHORIBOSYLTRANSFERASE"/>
    <property type="match status" value="1"/>
</dbReference>
<dbReference type="GO" id="GO:0004516">
    <property type="term" value="F:nicotinate phosphoribosyltransferase activity"/>
    <property type="evidence" value="ECO:0007669"/>
    <property type="project" value="UniProtKB-EC"/>
</dbReference>
<keyword evidence="3" id="KW-0597">Phosphoprotein</keyword>
<accession>W4Q1Z5</accession>
<dbReference type="GO" id="GO:0016757">
    <property type="term" value="F:glycosyltransferase activity"/>
    <property type="evidence" value="ECO:0007669"/>
    <property type="project" value="UniProtKB-KW"/>
</dbReference>
<dbReference type="InterPro" id="IPR036068">
    <property type="entry name" value="Nicotinate_pribotase-like_C"/>
</dbReference>
<dbReference type="Pfam" id="PF17956">
    <property type="entry name" value="NAPRTase_C"/>
    <property type="match status" value="1"/>
</dbReference>
<dbReference type="GO" id="GO:0005829">
    <property type="term" value="C:cytosol"/>
    <property type="evidence" value="ECO:0007669"/>
    <property type="project" value="TreeGrafter"/>
</dbReference>
<name>W4Q1Z5_9BACI</name>
<dbReference type="STRING" id="1236970.JCM9140_2019"/>
<evidence type="ECO:0000256" key="5">
    <source>
        <dbReference type="ARBA" id="ARBA00022642"/>
    </source>
</evidence>
<dbReference type="InterPro" id="IPR007229">
    <property type="entry name" value="Nic_PRibTrfase-Fam"/>
</dbReference>
<dbReference type="PANTHER" id="PTHR11098:SF1">
    <property type="entry name" value="NICOTINATE PHOSPHORIBOSYLTRANSFERASE"/>
    <property type="match status" value="1"/>
</dbReference>
<dbReference type="GO" id="GO:0034355">
    <property type="term" value="P:NAD+ biosynthetic process via the salvage pathway"/>
    <property type="evidence" value="ECO:0007669"/>
    <property type="project" value="TreeGrafter"/>
</dbReference>
<dbReference type="AlphaFoldDB" id="W4Q1Z5"/>
<dbReference type="SUPFAM" id="SSF51690">
    <property type="entry name" value="Nicotinate/Quinolinate PRTase C-terminal domain-like"/>
    <property type="match status" value="1"/>
</dbReference>
<evidence type="ECO:0000313" key="7">
    <source>
        <dbReference type="EMBL" id="GAE25992.1"/>
    </source>
</evidence>
<keyword evidence="5" id="KW-0662">Pyridine nucleotide biosynthesis</keyword>
<keyword evidence="7" id="KW-0808">Transferase</keyword>
<evidence type="ECO:0000256" key="2">
    <source>
        <dbReference type="ARBA" id="ARBA00013236"/>
    </source>
</evidence>
<dbReference type="Gene3D" id="3.20.140.10">
    <property type="entry name" value="nicotinate phosphoribosyltransferase"/>
    <property type="match status" value="1"/>
</dbReference>
<gene>
    <name evidence="7" type="ORF">JCM9140_2019</name>
</gene>
<dbReference type="UniPathway" id="UPA00253">
    <property type="reaction ID" value="UER00457"/>
</dbReference>
<evidence type="ECO:0000256" key="3">
    <source>
        <dbReference type="ARBA" id="ARBA00022553"/>
    </source>
</evidence>
<reference evidence="7" key="1">
    <citation type="journal article" date="2014" name="Genome Announc.">
        <title>Draft Genome Sequences of Three Alkaliphilic Bacillus Strains, Bacillus wakoensis JCM 9140T, Bacillus akibai JCM 9157T, and Bacillus hemicellulosilyticus JCM 9152T.</title>
        <authorList>
            <person name="Yuki M."/>
            <person name="Oshima K."/>
            <person name="Suda W."/>
            <person name="Oshida Y."/>
            <person name="Kitamura K."/>
            <person name="Iida T."/>
            <person name="Hattori M."/>
            <person name="Ohkuma M."/>
        </authorList>
    </citation>
    <scope>NUCLEOTIDE SEQUENCE [LARGE SCALE GENOMIC DNA]</scope>
    <source>
        <strain evidence="7">JCM 9140</strain>
    </source>
</reference>
<comment type="pathway">
    <text evidence="1">Cofactor biosynthesis; NAD(+) biosynthesis; nicotinate D-ribonucleotide from nicotinate: step 1/1.</text>
</comment>
<comment type="caution">
    <text evidence="7">The sequence shown here is derived from an EMBL/GenBank/DDBJ whole genome shotgun (WGS) entry which is preliminary data.</text>
</comment>
<evidence type="ECO:0000259" key="6">
    <source>
        <dbReference type="Pfam" id="PF17956"/>
    </source>
</evidence>
<protein>
    <recommendedName>
        <fullName evidence="2">nicotinate phosphoribosyltransferase</fullName>
        <ecNumber evidence="2">6.3.4.21</ecNumber>
    </recommendedName>
</protein>
<dbReference type="EC" id="6.3.4.21" evidence="2"/>
<dbReference type="EMBL" id="BAUT01000016">
    <property type="protein sequence ID" value="GAE25992.1"/>
    <property type="molecule type" value="Genomic_DNA"/>
</dbReference>
<keyword evidence="8" id="KW-1185">Reference proteome</keyword>
<dbReference type="InterPro" id="IPR041619">
    <property type="entry name" value="NAPRTase_C"/>
</dbReference>
<keyword evidence="7" id="KW-0328">Glycosyltransferase</keyword>
<evidence type="ECO:0000313" key="8">
    <source>
        <dbReference type="Proteomes" id="UP000018890"/>
    </source>
</evidence>
<evidence type="ECO:0000256" key="4">
    <source>
        <dbReference type="ARBA" id="ARBA00022598"/>
    </source>
</evidence>
<keyword evidence="4" id="KW-0436">Ligase</keyword>
<sequence length="130" mass="15328">MTTPGEKRVYRIINKEGKSEGDYIALKDEDPQSEERLKMFHPTHTFISKFVSEFEAKELLTDIFVDGELIYESPDIFEIKNFVSNNLDVLWEEYKRTLNPEEYPVDLSEKCWDNKMTIIKNIKAEVKGQM</sequence>